<dbReference type="InterPro" id="IPR047278">
    <property type="entry name" value="DEN5A/B"/>
</dbReference>
<accession>J9E5P8</accession>
<dbReference type="PANTHER" id="PTHR46070">
    <property type="entry name" value="PINSTRIPE, ISOFORM A"/>
    <property type="match status" value="1"/>
</dbReference>
<dbReference type="PANTHER" id="PTHR46070:SF1">
    <property type="entry name" value="PINSTRIPE, ISOFORM A"/>
    <property type="match status" value="1"/>
</dbReference>
<dbReference type="Proteomes" id="UP000004810">
    <property type="component" value="Unassembled WGS sequence"/>
</dbReference>
<proteinExistence type="predicted"/>
<protein>
    <recommendedName>
        <fullName evidence="1">uDENN domain-containing protein</fullName>
    </recommendedName>
</protein>
<organism evidence="2 3">
    <name type="scientific">Wuchereria bancrofti</name>
    <dbReference type="NCBI Taxonomy" id="6293"/>
    <lineage>
        <taxon>Eukaryota</taxon>
        <taxon>Metazoa</taxon>
        <taxon>Ecdysozoa</taxon>
        <taxon>Nematoda</taxon>
        <taxon>Chromadorea</taxon>
        <taxon>Rhabditida</taxon>
        <taxon>Spirurina</taxon>
        <taxon>Spiruromorpha</taxon>
        <taxon>Filarioidea</taxon>
        <taxon>Onchocercidae</taxon>
        <taxon>Wuchereria</taxon>
    </lineage>
</organism>
<comment type="caution">
    <text evidence="2">The sequence shown here is derived from an EMBL/GenBank/DDBJ whole genome shotgun (WGS) entry which is preliminary data.</text>
</comment>
<evidence type="ECO:0000313" key="3">
    <source>
        <dbReference type="Proteomes" id="UP000004810"/>
    </source>
</evidence>
<evidence type="ECO:0000259" key="1">
    <source>
        <dbReference type="SMART" id="SM00800"/>
    </source>
</evidence>
<dbReference type="SMART" id="SM00800">
    <property type="entry name" value="uDENN"/>
    <property type="match status" value="1"/>
</dbReference>
<dbReference type="EMBL" id="ADBV01007608">
    <property type="protein sequence ID" value="EJW77581.1"/>
    <property type="molecule type" value="Genomic_DNA"/>
</dbReference>
<reference evidence="3" key="1">
    <citation type="submission" date="2012-08" db="EMBL/GenBank/DDBJ databases">
        <title>The Genome Sequence of Wuchereria bancrofti.</title>
        <authorList>
            <person name="Nutman T.B."/>
            <person name="Fink D.L."/>
            <person name="Russ C."/>
            <person name="Young S."/>
            <person name="Zeng Q."/>
            <person name="Koehrsen M."/>
            <person name="Alvarado L."/>
            <person name="Berlin A."/>
            <person name="Chapman S.B."/>
            <person name="Chen Z."/>
            <person name="Freedman E."/>
            <person name="Gellesch M."/>
            <person name="Goldberg J."/>
            <person name="Griggs A."/>
            <person name="Gujja S."/>
            <person name="Heilman E.R."/>
            <person name="Heiman D."/>
            <person name="Hepburn T."/>
            <person name="Howarth C."/>
            <person name="Jen D."/>
            <person name="Larson L."/>
            <person name="Lewis B."/>
            <person name="Mehta T."/>
            <person name="Park D."/>
            <person name="Pearson M."/>
            <person name="Roberts A."/>
            <person name="Saif S."/>
            <person name="Shea T."/>
            <person name="Shenoy N."/>
            <person name="Sisk P."/>
            <person name="Stolte C."/>
            <person name="Sykes S."/>
            <person name="Walk T."/>
            <person name="White J."/>
            <person name="Yandava C."/>
            <person name="Haas B."/>
            <person name="Henn M.R."/>
            <person name="Nusbaum C."/>
            <person name="Birren B."/>
        </authorList>
    </citation>
    <scope>NUCLEOTIDE SEQUENCE [LARGE SCALE GENOMIC DNA]</scope>
    <source>
        <strain evidence="3">NA</strain>
    </source>
</reference>
<dbReference type="GO" id="GO:0005085">
    <property type="term" value="F:guanyl-nucleotide exchange factor activity"/>
    <property type="evidence" value="ECO:0007669"/>
    <property type="project" value="InterPro"/>
</dbReference>
<dbReference type="GO" id="GO:0031267">
    <property type="term" value="F:small GTPase binding"/>
    <property type="evidence" value="ECO:0007669"/>
    <property type="project" value="InterPro"/>
</dbReference>
<gene>
    <name evidence="2" type="ORF">WUBG_11514</name>
</gene>
<dbReference type="Pfam" id="PF03456">
    <property type="entry name" value="uDENN"/>
    <property type="match status" value="1"/>
</dbReference>
<name>J9E5P8_WUCBA</name>
<feature type="non-terminal residue" evidence="2">
    <location>
        <position position="130"/>
    </location>
</feature>
<dbReference type="AlphaFoldDB" id="J9E5P8"/>
<feature type="domain" description="uDENN" evidence="1">
    <location>
        <begin position="21"/>
        <end position="129"/>
    </location>
</feature>
<sequence length="130" mass="14387">MTSNVSPETTISTIQPSSANDLTLVDYFVLVGHDNNALLQAIEPGGTNNLDAAELLYIPPLERSYVASVLYHFPERRSAYSFPSEIVSLCMPKGLKFYTQNDVPPPAMHTFANIREDGSRINGCALIYYE</sequence>
<evidence type="ECO:0000313" key="2">
    <source>
        <dbReference type="EMBL" id="EJW77581.1"/>
    </source>
</evidence>
<dbReference type="InterPro" id="IPR005113">
    <property type="entry name" value="uDENN_dom"/>
</dbReference>